<proteinExistence type="predicted"/>
<feature type="signal peptide" evidence="1">
    <location>
        <begin position="1"/>
        <end position="23"/>
    </location>
</feature>
<dbReference type="GO" id="GO:0010073">
    <property type="term" value="P:meristem maintenance"/>
    <property type="evidence" value="ECO:0007669"/>
    <property type="project" value="InterPro"/>
</dbReference>
<comment type="caution">
    <text evidence="3">The sequence shown here is derived from an EMBL/GenBank/DDBJ whole genome shotgun (WGS) entry which is preliminary data.</text>
</comment>
<dbReference type="AlphaFoldDB" id="A0A9Q1R094"/>
<evidence type="ECO:0000313" key="4">
    <source>
        <dbReference type="Proteomes" id="UP001152561"/>
    </source>
</evidence>
<name>A0A9Q1R094_9SOLA</name>
<keyword evidence="1" id="KW-0732">Signal</keyword>
<gene>
    <name evidence="3" type="ORF">K7X08_016674</name>
</gene>
<feature type="chain" id="PRO_5040446951" description="Aminotransferase-like plant mobile domain-containing protein" evidence="1">
    <location>
        <begin position="24"/>
        <end position="510"/>
    </location>
</feature>
<dbReference type="PANTHER" id="PTHR46033:SF65">
    <property type="entry name" value="AMINOTRANSFERASE-LIKE PLANT MOBILE DOMAIN-CONTAINING PROTEIN"/>
    <property type="match status" value="1"/>
</dbReference>
<accession>A0A9Q1R094</accession>
<organism evidence="3 4">
    <name type="scientific">Anisodus acutangulus</name>
    <dbReference type="NCBI Taxonomy" id="402998"/>
    <lineage>
        <taxon>Eukaryota</taxon>
        <taxon>Viridiplantae</taxon>
        <taxon>Streptophyta</taxon>
        <taxon>Embryophyta</taxon>
        <taxon>Tracheophyta</taxon>
        <taxon>Spermatophyta</taxon>
        <taxon>Magnoliopsida</taxon>
        <taxon>eudicotyledons</taxon>
        <taxon>Gunneridae</taxon>
        <taxon>Pentapetalae</taxon>
        <taxon>asterids</taxon>
        <taxon>lamiids</taxon>
        <taxon>Solanales</taxon>
        <taxon>Solanaceae</taxon>
        <taxon>Solanoideae</taxon>
        <taxon>Hyoscyameae</taxon>
        <taxon>Anisodus</taxon>
    </lineage>
</organism>
<feature type="domain" description="Aminotransferase-like plant mobile" evidence="2">
    <location>
        <begin position="86"/>
        <end position="194"/>
    </location>
</feature>
<reference evidence="4" key="1">
    <citation type="journal article" date="2023" name="Proc. Natl. Acad. Sci. U.S.A.">
        <title>Genomic and structural basis for evolution of tropane alkaloid biosynthesis.</title>
        <authorList>
            <person name="Wanga Y.-J."/>
            <person name="Taina T."/>
            <person name="Yua J.-Y."/>
            <person name="Lia J."/>
            <person name="Xua B."/>
            <person name="Chenc J."/>
            <person name="D'Auriad J.C."/>
            <person name="Huanga J.-P."/>
            <person name="Huanga S.-X."/>
        </authorList>
    </citation>
    <scope>NUCLEOTIDE SEQUENCE [LARGE SCALE GENOMIC DNA]</scope>
    <source>
        <strain evidence="4">cv. KIB-2019</strain>
    </source>
</reference>
<evidence type="ECO:0000313" key="3">
    <source>
        <dbReference type="EMBL" id="KAJ8534946.1"/>
    </source>
</evidence>
<dbReference type="Pfam" id="PF10536">
    <property type="entry name" value="PMD"/>
    <property type="match status" value="1"/>
</dbReference>
<protein>
    <recommendedName>
        <fullName evidence="2">Aminotransferase-like plant mobile domain-containing protein</fullName>
    </recommendedName>
</protein>
<dbReference type="EMBL" id="JAJAGQ010000019">
    <property type="protein sequence ID" value="KAJ8534946.1"/>
    <property type="molecule type" value="Genomic_DNA"/>
</dbReference>
<sequence>MRRWCRFLLLVFLLHDRQHFILAVDGDLLLSRHLSPANYDIPITCDWFTGDRCPASLRTWPTKIANYSGWLEQVKSAKKDEWRRMGLYDAIALSGFDLPCNIGLVYAFLGYWSTTANTFVFPWGMMTPTLLDVTAILGLPILGAEAPVLGDIDVADLGIKVSKTSFGYGQFMAHNSRVSPLPVDDVEHHAFLLFGSSDILSAQDQGTQLIRCRRSQIAFGSPLHIGSSSSTHAPTHPQGPLSAAPKAKISLVEAAEDFHADAAVEEMAGDNPPTEVNSADDSEVLVEIVPEDVLLQYFGSVDIAPAPSSPVGIHRERVEESLAKAIPTSKVEFHALGASLFRLSKEANDSPVLAIAYNNMALALNDLFTLHKMNKDSHDEVVAALQHLGSLRQEKKHIQTSFNEGTHLDNKIRELDNQHVVWELDQKAGSERLDQLENEWTVWKNRLSQAMPTLPTNFSEVASEGTYSSVIDTPLSVDLVAQLSADILIDLQSKGIAASVTQEVLPIAEQ</sequence>
<evidence type="ECO:0000256" key="1">
    <source>
        <dbReference type="SAM" id="SignalP"/>
    </source>
</evidence>
<dbReference type="InterPro" id="IPR044824">
    <property type="entry name" value="MAIN-like"/>
</dbReference>
<dbReference type="InterPro" id="IPR019557">
    <property type="entry name" value="AminoTfrase-like_pln_mobile"/>
</dbReference>
<dbReference type="PANTHER" id="PTHR46033">
    <property type="entry name" value="PROTEIN MAIN-LIKE 2"/>
    <property type="match status" value="1"/>
</dbReference>
<keyword evidence="4" id="KW-1185">Reference proteome</keyword>
<dbReference type="Proteomes" id="UP001152561">
    <property type="component" value="Unassembled WGS sequence"/>
</dbReference>
<dbReference type="OrthoDB" id="1300289at2759"/>
<evidence type="ECO:0000259" key="2">
    <source>
        <dbReference type="Pfam" id="PF10536"/>
    </source>
</evidence>